<dbReference type="PANTHER" id="PTHR39569">
    <property type="entry name" value="INORGANIC TRIPHOSPHATASE"/>
    <property type="match status" value="1"/>
</dbReference>
<dbReference type="Proteomes" id="UP000054911">
    <property type="component" value="Unassembled WGS sequence"/>
</dbReference>
<dbReference type="InterPro" id="IPR033469">
    <property type="entry name" value="CYTH-like_dom_sf"/>
</dbReference>
<dbReference type="InterPro" id="IPR007899">
    <property type="entry name" value="CHAD_dom"/>
</dbReference>
<dbReference type="Pfam" id="PF05235">
    <property type="entry name" value="CHAD"/>
    <property type="match status" value="1"/>
</dbReference>
<dbReference type="STRING" id="1777141.AWB80_08097"/>
<name>A0A158E370_9BURK</name>
<dbReference type="EMBL" id="FCOE02000066">
    <property type="protein sequence ID" value="SAL01312.1"/>
    <property type="molecule type" value="Genomic_DNA"/>
</dbReference>
<feature type="domain" description="CHAD" evidence="2">
    <location>
        <begin position="223"/>
        <end position="505"/>
    </location>
</feature>
<evidence type="ECO:0000259" key="2">
    <source>
        <dbReference type="PROSITE" id="PS51708"/>
    </source>
</evidence>
<proteinExistence type="predicted"/>
<sequence length="514" mass="57401">METELKLQASAGKASRVLHAPAISRLLVNPATTDELTSTYFDTPDLRLHKCGASLRVRTTGDIRVQTFKLDGTIKAGLFERDEFEGPVQGDSPELESLRQLVPEGKKAAKVLQADELAAQLQPLFVTRVKRATAVLHLSDDTEVELAVDDGVIEAQTASTPIHAVELELQNGAPEQLYELALALLEIVPLRIDHMSKSDRGYELFVQEHRLPVRAEPLELKRRYTVEKTLQHIAKNCLAQIHGNERGVVSGHDPSSVHQMRVGLRRLRSALDMFEDVIAAPAHFDGELRWIAGELGGARDWEVLAGATLDQAFESAKEGDDVNATRTAATERAIHNRKAAAAAVDSVRYTRLVLEFTLWIESMGWRIEQSARDLARRERRISDFADLTLTSRHKKLLKRARGLAELDDASRHRARIAAKKLRYATEFFTSLYPKRAVKPFINALSELQDDLGWRNDIVVADELLRSLATEKPEAEFGAGFARGYFASRAALDHGSMKALWAKFKRMDLPSLSKR</sequence>
<feature type="domain" description="CYTH" evidence="1">
    <location>
        <begin position="1"/>
        <end position="208"/>
    </location>
</feature>
<evidence type="ECO:0000313" key="4">
    <source>
        <dbReference type="Proteomes" id="UP000054911"/>
    </source>
</evidence>
<dbReference type="InterPro" id="IPR023577">
    <property type="entry name" value="CYTH_domain"/>
</dbReference>
<dbReference type="GO" id="GO:0046872">
    <property type="term" value="F:metal ion binding"/>
    <property type="evidence" value="ECO:0007669"/>
    <property type="project" value="TreeGrafter"/>
</dbReference>
<protein>
    <submittedName>
        <fullName evidence="3">CHAD domain-containing protein</fullName>
    </submittedName>
</protein>
<comment type="caution">
    <text evidence="3">The sequence shown here is derived from an EMBL/GenBank/DDBJ whole genome shotgun (WGS) entry which is preliminary data.</text>
</comment>
<dbReference type="SUPFAM" id="SSF55154">
    <property type="entry name" value="CYTH-like phosphatases"/>
    <property type="match status" value="1"/>
</dbReference>
<dbReference type="Gene3D" id="2.40.320.10">
    <property type="entry name" value="Hypothetical Protein Pfu-838710-001"/>
    <property type="match status" value="1"/>
</dbReference>
<dbReference type="SMART" id="SM00880">
    <property type="entry name" value="CHAD"/>
    <property type="match status" value="1"/>
</dbReference>
<dbReference type="PANTHER" id="PTHR39569:SF1">
    <property type="entry name" value="INORGANIC TRIPHOSPHATASE"/>
    <property type="match status" value="1"/>
</dbReference>
<dbReference type="InterPro" id="IPR038186">
    <property type="entry name" value="CHAD_dom_sf"/>
</dbReference>
<dbReference type="AlphaFoldDB" id="A0A158E370"/>
<reference evidence="3" key="1">
    <citation type="submission" date="2016-01" db="EMBL/GenBank/DDBJ databases">
        <authorList>
            <person name="Peeters C."/>
        </authorList>
    </citation>
    <scope>NUCLEOTIDE SEQUENCE [LARGE SCALE GENOMIC DNA]</scope>
    <source>
        <strain evidence="3">LMG 29323</strain>
    </source>
</reference>
<dbReference type="Pfam" id="PF01928">
    <property type="entry name" value="CYTH"/>
    <property type="match status" value="1"/>
</dbReference>
<evidence type="ECO:0000313" key="3">
    <source>
        <dbReference type="EMBL" id="SAL01312.1"/>
    </source>
</evidence>
<dbReference type="InterPro" id="IPR039013">
    <property type="entry name" value="YgiF"/>
</dbReference>
<organism evidence="3 4">
    <name type="scientific">Caballeronia pedi</name>
    <dbReference type="NCBI Taxonomy" id="1777141"/>
    <lineage>
        <taxon>Bacteria</taxon>
        <taxon>Pseudomonadati</taxon>
        <taxon>Pseudomonadota</taxon>
        <taxon>Betaproteobacteria</taxon>
        <taxon>Burkholderiales</taxon>
        <taxon>Burkholderiaceae</taxon>
        <taxon>Caballeronia</taxon>
    </lineage>
</organism>
<accession>A0A158E370</accession>
<dbReference type="PROSITE" id="PS51708">
    <property type="entry name" value="CHAD"/>
    <property type="match status" value="1"/>
</dbReference>
<dbReference type="SMART" id="SM01118">
    <property type="entry name" value="CYTH"/>
    <property type="match status" value="1"/>
</dbReference>
<gene>
    <name evidence="3" type="ORF">AWB80_08097</name>
</gene>
<dbReference type="OrthoDB" id="3034217at2"/>
<dbReference type="RefSeq" id="WP_061180279.1">
    <property type="nucleotide sequence ID" value="NZ_FCOE02000066.1"/>
</dbReference>
<keyword evidence="4" id="KW-1185">Reference proteome</keyword>
<dbReference type="PROSITE" id="PS51707">
    <property type="entry name" value="CYTH"/>
    <property type="match status" value="1"/>
</dbReference>
<dbReference type="Gene3D" id="1.40.20.10">
    <property type="entry name" value="CHAD domain"/>
    <property type="match status" value="1"/>
</dbReference>
<evidence type="ECO:0000259" key="1">
    <source>
        <dbReference type="PROSITE" id="PS51707"/>
    </source>
</evidence>
<dbReference type="GO" id="GO:0050355">
    <property type="term" value="F:inorganic triphosphate phosphatase activity"/>
    <property type="evidence" value="ECO:0007669"/>
    <property type="project" value="InterPro"/>
</dbReference>
<dbReference type="CDD" id="cd07756">
    <property type="entry name" value="CYTH-like_Pase_CHAD"/>
    <property type="match status" value="1"/>
</dbReference>